<dbReference type="PANTHER" id="PTHR43630">
    <property type="entry name" value="POLY-BETA-1,6-N-ACETYL-D-GLUCOSAMINE SYNTHASE"/>
    <property type="match status" value="1"/>
</dbReference>
<proteinExistence type="inferred from homology"/>
<keyword evidence="4" id="KW-0812">Transmembrane</keyword>
<keyword evidence="4" id="KW-1133">Transmembrane helix</keyword>
<reference evidence="6 7" key="1">
    <citation type="submission" date="2020-10" db="EMBL/GenBank/DDBJ databases">
        <title>Mucilaginibacter mali sp. nov., isolated from rhizosphere soil of apple orchard.</title>
        <authorList>
            <person name="Lee J.-S."/>
            <person name="Kim H.S."/>
            <person name="Kim J.-S."/>
        </authorList>
    </citation>
    <scope>NUCLEOTIDE SEQUENCE [LARGE SCALE GENOMIC DNA]</scope>
    <source>
        <strain evidence="6 7">KCTC 23157</strain>
    </source>
</reference>
<dbReference type="InterPro" id="IPR029044">
    <property type="entry name" value="Nucleotide-diphossugar_trans"/>
</dbReference>
<organism evidence="6 7">
    <name type="scientific">Mucilaginibacter boryungensis</name>
    <dbReference type="NCBI Taxonomy" id="768480"/>
    <lineage>
        <taxon>Bacteria</taxon>
        <taxon>Pseudomonadati</taxon>
        <taxon>Bacteroidota</taxon>
        <taxon>Sphingobacteriia</taxon>
        <taxon>Sphingobacteriales</taxon>
        <taxon>Sphingobacteriaceae</taxon>
        <taxon>Mucilaginibacter</taxon>
    </lineage>
</organism>
<dbReference type="InterPro" id="IPR001173">
    <property type="entry name" value="Glyco_trans_2-like"/>
</dbReference>
<dbReference type="Gene3D" id="3.90.550.10">
    <property type="entry name" value="Spore Coat Polysaccharide Biosynthesis Protein SpsA, Chain A"/>
    <property type="match status" value="1"/>
</dbReference>
<evidence type="ECO:0000313" key="7">
    <source>
        <dbReference type="Proteomes" id="UP000632774"/>
    </source>
</evidence>
<dbReference type="SUPFAM" id="SSF53448">
    <property type="entry name" value="Nucleotide-diphospho-sugar transferases"/>
    <property type="match status" value="1"/>
</dbReference>
<evidence type="ECO:0000256" key="4">
    <source>
        <dbReference type="SAM" id="Phobius"/>
    </source>
</evidence>
<protein>
    <submittedName>
        <fullName evidence="6">Glycosyltransferase</fullName>
    </submittedName>
</protein>
<keyword evidence="4" id="KW-0472">Membrane</keyword>
<sequence>METYIHLALFIVFQLCFILQLYFLIAKYSKLAGYKIPPRDEAGDSIPVSVVIAARNEAQNLSQFLPSILSQDYPDFEVVVINDCSSDGSDIILMEMQNSYPRLKVVTITEHDRFKTGKKFALTLGIKAAANEHLLFTDADCVPSSDQWIRLMTRNFTAETELILGYSPYKREGGLMNTFIRFETLKTGMNYLSAALTHDAYMGIGRNMAYTKTLFFKSKGFASHMHVLSGDDDLFVNQNATSTNVRIEIDKEAFTYSQAKTTLSGWYRQKKRHMGVGKLYRNRHRRMLTVDALSGFFYYVLLIISLIFNIEPLLALGLFVLRLGLQLFFYTSIFKKLKAKDLLLYLPFLDLLYYFYLNIFGLIGTFIKTTQWK</sequence>
<dbReference type="Proteomes" id="UP000632774">
    <property type="component" value="Unassembled WGS sequence"/>
</dbReference>
<accession>A0ABR9XHI0</accession>
<feature type="transmembrane region" description="Helical" evidence="4">
    <location>
        <begin position="313"/>
        <end position="330"/>
    </location>
</feature>
<evidence type="ECO:0000313" key="6">
    <source>
        <dbReference type="EMBL" id="MBE9666721.1"/>
    </source>
</evidence>
<dbReference type="Pfam" id="PF00535">
    <property type="entry name" value="Glycos_transf_2"/>
    <property type="match status" value="1"/>
</dbReference>
<feature type="transmembrane region" description="Helical" evidence="4">
    <location>
        <begin position="342"/>
        <end position="367"/>
    </location>
</feature>
<dbReference type="PANTHER" id="PTHR43630:SF1">
    <property type="entry name" value="POLY-BETA-1,6-N-ACETYL-D-GLUCOSAMINE SYNTHASE"/>
    <property type="match status" value="1"/>
</dbReference>
<feature type="transmembrane region" description="Helical" evidence="4">
    <location>
        <begin position="288"/>
        <end position="307"/>
    </location>
</feature>
<evidence type="ECO:0000256" key="2">
    <source>
        <dbReference type="ARBA" id="ARBA00022676"/>
    </source>
</evidence>
<keyword evidence="7" id="KW-1185">Reference proteome</keyword>
<dbReference type="EMBL" id="JADFFM010000001">
    <property type="protein sequence ID" value="MBE9666721.1"/>
    <property type="molecule type" value="Genomic_DNA"/>
</dbReference>
<comment type="caution">
    <text evidence="6">The sequence shown here is derived from an EMBL/GenBank/DDBJ whole genome shotgun (WGS) entry which is preliminary data.</text>
</comment>
<comment type="similarity">
    <text evidence="1">Belongs to the glycosyltransferase 2 family.</text>
</comment>
<name>A0ABR9XHI0_9SPHI</name>
<dbReference type="RefSeq" id="WP_194106062.1">
    <property type="nucleotide sequence ID" value="NZ_JADFFM010000001.1"/>
</dbReference>
<keyword evidence="3" id="KW-0808">Transferase</keyword>
<feature type="transmembrane region" description="Helical" evidence="4">
    <location>
        <begin position="6"/>
        <end position="25"/>
    </location>
</feature>
<gene>
    <name evidence="6" type="ORF">IRJ18_10140</name>
</gene>
<evidence type="ECO:0000256" key="3">
    <source>
        <dbReference type="ARBA" id="ARBA00022679"/>
    </source>
</evidence>
<feature type="domain" description="Glycosyltransferase 2-like" evidence="5">
    <location>
        <begin position="49"/>
        <end position="208"/>
    </location>
</feature>
<evidence type="ECO:0000259" key="5">
    <source>
        <dbReference type="Pfam" id="PF00535"/>
    </source>
</evidence>
<evidence type="ECO:0000256" key="1">
    <source>
        <dbReference type="ARBA" id="ARBA00006739"/>
    </source>
</evidence>
<keyword evidence="2" id="KW-0328">Glycosyltransferase</keyword>